<evidence type="ECO:0000313" key="2">
    <source>
        <dbReference type="EMBL" id="AXK33933.1"/>
    </source>
</evidence>
<feature type="transmembrane region" description="Helical" evidence="1">
    <location>
        <begin position="94"/>
        <end position="118"/>
    </location>
</feature>
<accession>A0A345XQL7</accession>
<feature type="transmembrane region" description="Helical" evidence="1">
    <location>
        <begin position="36"/>
        <end position="56"/>
    </location>
</feature>
<organism evidence="2 3">
    <name type="scientific">Streptomyces armeniacus</name>
    <dbReference type="NCBI Taxonomy" id="83291"/>
    <lineage>
        <taxon>Bacteria</taxon>
        <taxon>Bacillati</taxon>
        <taxon>Actinomycetota</taxon>
        <taxon>Actinomycetes</taxon>
        <taxon>Kitasatosporales</taxon>
        <taxon>Streptomycetaceae</taxon>
        <taxon>Streptomyces</taxon>
    </lineage>
</organism>
<feature type="transmembrane region" description="Helical" evidence="1">
    <location>
        <begin position="12"/>
        <end position="30"/>
    </location>
</feature>
<dbReference type="Proteomes" id="UP000254425">
    <property type="component" value="Chromosome"/>
</dbReference>
<proteinExistence type="predicted"/>
<keyword evidence="1" id="KW-1133">Transmembrane helix</keyword>
<gene>
    <name evidence="2" type="ORF">DVA86_15970</name>
</gene>
<sequence>MGGGVVTARHRVPVYVALAVLGLLTGAAGALVQAGWAAGGVPLALAGAAGLFWGGAQLTRGKAGAAVPAAGWLVAVVLMTMPRPEGDFVFGTGLGSYVFLFGGMLIAVICATLALPAVPVPADKGR</sequence>
<evidence type="ECO:0000313" key="3">
    <source>
        <dbReference type="Proteomes" id="UP000254425"/>
    </source>
</evidence>
<evidence type="ECO:0008006" key="4">
    <source>
        <dbReference type="Google" id="ProtNLM"/>
    </source>
</evidence>
<name>A0A345XQL7_9ACTN</name>
<dbReference type="AlphaFoldDB" id="A0A345XQL7"/>
<keyword evidence="1" id="KW-0472">Membrane</keyword>
<keyword evidence="3" id="KW-1185">Reference proteome</keyword>
<reference evidence="2 3" key="1">
    <citation type="submission" date="2018-07" db="EMBL/GenBank/DDBJ databases">
        <title>Draft genome of the type strain Streptomyces armeniacus ATCC 15676.</title>
        <authorList>
            <person name="Labana P."/>
            <person name="Gosse J.T."/>
            <person name="Boddy C.N."/>
        </authorList>
    </citation>
    <scope>NUCLEOTIDE SEQUENCE [LARGE SCALE GENOMIC DNA]</scope>
    <source>
        <strain evidence="2 3">ATCC 15676</strain>
    </source>
</reference>
<protein>
    <recommendedName>
        <fullName evidence="4">Integral membrane protein</fullName>
    </recommendedName>
</protein>
<dbReference type="EMBL" id="CP031320">
    <property type="protein sequence ID" value="AXK33933.1"/>
    <property type="molecule type" value="Genomic_DNA"/>
</dbReference>
<keyword evidence="1" id="KW-0812">Transmembrane</keyword>
<feature type="transmembrane region" description="Helical" evidence="1">
    <location>
        <begin position="63"/>
        <end position="82"/>
    </location>
</feature>
<dbReference type="Pfam" id="PF19608">
    <property type="entry name" value="DUF6113"/>
    <property type="match status" value="1"/>
</dbReference>
<dbReference type="KEGG" id="sarm:DVA86_15970"/>
<dbReference type="InterPro" id="IPR046095">
    <property type="entry name" value="DUF6113"/>
</dbReference>
<evidence type="ECO:0000256" key="1">
    <source>
        <dbReference type="SAM" id="Phobius"/>
    </source>
</evidence>